<dbReference type="CDD" id="cd00056">
    <property type="entry name" value="ENDO3c"/>
    <property type="match status" value="1"/>
</dbReference>
<reference evidence="6" key="1">
    <citation type="submission" date="2019-09" db="EMBL/GenBank/DDBJ databases">
        <title>Characterisation of the sponge microbiome using genome-centric metagenomics.</title>
        <authorList>
            <person name="Engelberts J.P."/>
            <person name="Robbins S.J."/>
            <person name="De Goeij J.M."/>
            <person name="Aranda M."/>
            <person name="Bell S.C."/>
            <person name="Webster N.S."/>
        </authorList>
    </citation>
    <scope>NUCLEOTIDE SEQUENCE</scope>
    <source>
        <strain evidence="6">SB0664_bin_27</strain>
    </source>
</reference>
<feature type="domain" description="HhH-GPD" evidence="5">
    <location>
        <begin position="50"/>
        <end position="202"/>
    </location>
</feature>
<accession>A0A6B0Z0D3</accession>
<dbReference type="GO" id="GO:0043916">
    <property type="term" value="F:DNA-7-methylguanine glycosylase activity"/>
    <property type="evidence" value="ECO:0007669"/>
    <property type="project" value="TreeGrafter"/>
</dbReference>
<dbReference type="InterPro" id="IPR051912">
    <property type="entry name" value="Alkylbase_DNA_Glycosylase/TA"/>
</dbReference>
<comment type="catalytic activity">
    <reaction evidence="1">
        <text>Hydrolysis of alkylated DNA, releasing 3-methyladenine, 3-methylguanine, 7-methylguanine and 7-methyladenine.</text>
        <dbReference type="EC" id="3.2.2.21"/>
    </reaction>
</comment>
<dbReference type="InterPro" id="IPR011257">
    <property type="entry name" value="DNA_glycosylase"/>
</dbReference>
<keyword evidence="4" id="KW-0234">DNA repair</keyword>
<evidence type="ECO:0000313" key="6">
    <source>
        <dbReference type="EMBL" id="MXY95108.1"/>
    </source>
</evidence>
<dbReference type="Gene3D" id="1.10.1670.40">
    <property type="match status" value="1"/>
</dbReference>
<protein>
    <recommendedName>
        <fullName evidence="2">DNA-3-methyladenine glycosylase II</fullName>
        <ecNumber evidence="2">3.2.2.21</ecNumber>
    </recommendedName>
</protein>
<dbReference type="PANTHER" id="PTHR43003">
    <property type="entry name" value="DNA-3-METHYLADENINE GLYCOSYLASE"/>
    <property type="match status" value="1"/>
</dbReference>
<dbReference type="GO" id="GO:0032993">
    <property type="term" value="C:protein-DNA complex"/>
    <property type="evidence" value="ECO:0007669"/>
    <property type="project" value="TreeGrafter"/>
</dbReference>
<comment type="caution">
    <text evidence="6">The sequence shown here is derived from an EMBL/GenBank/DDBJ whole genome shotgun (WGS) entry which is preliminary data.</text>
</comment>
<evidence type="ECO:0000259" key="5">
    <source>
        <dbReference type="SMART" id="SM00478"/>
    </source>
</evidence>
<sequence>MAILSQDTLSEGLQFLSEQDADLARVLDQHGPPKLRQQPQGFPTVLKIIIGQQVSRSSAESTYRRLCDAIGPPEPANFLALDDDALRSVGFSRQKSRYGRELASALVEGRLALDLLAGKDDDAVRTALTALPGIGAWSAEIYLLFALRRADAWPASDLGVIVGAQKVKNLDARPTRQEMDAMAEPWRPWRGLATFILWHGYQML</sequence>
<dbReference type="GO" id="GO:0006285">
    <property type="term" value="P:base-excision repair, AP site formation"/>
    <property type="evidence" value="ECO:0007669"/>
    <property type="project" value="TreeGrafter"/>
</dbReference>
<dbReference type="InterPro" id="IPR003265">
    <property type="entry name" value="HhH-GPD_domain"/>
</dbReference>
<dbReference type="GO" id="GO:0006307">
    <property type="term" value="P:DNA alkylation repair"/>
    <property type="evidence" value="ECO:0007669"/>
    <property type="project" value="TreeGrafter"/>
</dbReference>
<dbReference type="Pfam" id="PF00730">
    <property type="entry name" value="HhH-GPD"/>
    <property type="match status" value="1"/>
</dbReference>
<organism evidence="6">
    <name type="scientific">Caldilineaceae bacterium SB0664_bin_27</name>
    <dbReference type="NCBI Taxonomy" id="2605260"/>
    <lineage>
        <taxon>Bacteria</taxon>
        <taxon>Bacillati</taxon>
        <taxon>Chloroflexota</taxon>
        <taxon>Caldilineae</taxon>
        <taxon>Caldilineales</taxon>
        <taxon>Caldilineaceae</taxon>
    </lineage>
</organism>
<evidence type="ECO:0000256" key="1">
    <source>
        <dbReference type="ARBA" id="ARBA00000086"/>
    </source>
</evidence>
<proteinExistence type="predicted"/>
<name>A0A6B0Z0D3_9CHLR</name>
<dbReference type="Gene3D" id="1.10.340.30">
    <property type="entry name" value="Hypothetical protein, domain 2"/>
    <property type="match status" value="1"/>
</dbReference>
<gene>
    <name evidence="6" type="ORF">F4Y42_16830</name>
</gene>
<dbReference type="GO" id="GO:0005737">
    <property type="term" value="C:cytoplasm"/>
    <property type="evidence" value="ECO:0007669"/>
    <property type="project" value="TreeGrafter"/>
</dbReference>
<evidence type="ECO:0000256" key="2">
    <source>
        <dbReference type="ARBA" id="ARBA00012000"/>
    </source>
</evidence>
<dbReference type="GO" id="GO:0008725">
    <property type="term" value="F:DNA-3-methyladenine glycosylase activity"/>
    <property type="evidence" value="ECO:0007669"/>
    <property type="project" value="TreeGrafter"/>
</dbReference>
<keyword evidence="3" id="KW-0227">DNA damage</keyword>
<evidence type="ECO:0000256" key="3">
    <source>
        <dbReference type="ARBA" id="ARBA00022763"/>
    </source>
</evidence>
<dbReference type="GO" id="GO:0032131">
    <property type="term" value="F:alkylated DNA binding"/>
    <property type="evidence" value="ECO:0007669"/>
    <property type="project" value="TreeGrafter"/>
</dbReference>
<dbReference type="EMBL" id="VXRG01000136">
    <property type="protein sequence ID" value="MXY95108.1"/>
    <property type="molecule type" value="Genomic_DNA"/>
</dbReference>
<dbReference type="SMART" id="SM00478">
    <property type="entry name" value="ENDO3c"/>
    <property type="match status" value="1"/>
</dbReference>
<dbReference type="PANTHER" id="PTHR43003:SF5">
    <property type="entry name" value="DNA-3-METHYLADENINE GLYCOSYLASE"/>
    <property type="match status" value="1"/>
</dbReference>
<evidence type="ECO:0000256" key="4">
    <source>
        <dbReference type="ARBA" id="ARBA00023204"/>
    </source>
</evidence>
<dbReference type="EC" id="3.2.2.21" evidence="2"/>
<dbReference type="AlphaFoldDB" id="A0A6B0Z0D3"/>
<dbReference type="SUPFAM" id="SSF48150">
    <property type="entry name" value="DNA-glycosylase"/>
    <property type="match status" value="1"/>
</dbReference>